<evidence type="ECO:0000256" key="3">
    <source>
        <dbReference type="ARBA" id="ARBA00013049"/>
    </source>
</evidence>
<evidence type="ECO:0000256" key="6">
    <source>
        <dbReference type="ARBA" id="ARBA00022898"/>
    </source>
</evidence>
<dbReference type="InterPro" id="IPR020578">
    <property type="entry name" value="Aminotrans_V_PyrdxlP_BS"/>
</dbReference>
<dbReference type="Pfam" id="PF00266">
    <property type="entry name" value="Aminotran_5"/>
    <property type="match status" value="1"/>
</dbReference>
<evidence type="ECO:0000256" key="5">
    <source>
        <dbReference type="ARBA" id="ARBA00022679"/>
    </source>
</evidence>
<keyword evidence="6" id="KW-0663">Pyridoxal phosphate</keyword>
<feature type="domain" description="Aminotransferase class V" evidence="9">
    <location>
        <begin position="98"/>
        <end position="377"/>
    </location>
</feature>
<keyword evidence="5" id="KW-0808">Transferase</keyword>
<dbReference type="PANTHER" id="PTHR21152">
    <property type="entry name" value="AMINOTRANSFERASE CLASS V"/>
    <property type="match status" value="1"/>
</dbReference>
<dbReference type="InterPro" id="IPR015422">
    <property type="entry name" value="PyrdxlP-dep_Trfase_small"/>
</dbReference>
<proteinExistence type="inferred from homology"/>
<dbReference type="PANTHER" id="PTHR21152:SF24">
    <property type="entry name" value="ALANINE--GLYOXYLATE AMINOTRANSFERASE 1"/>
    <property type="match status" value="1"/>
</dbReference>
<dbReference type="EC" id="2.6.1.44" evidence="3"/>
<evidence type="ECO:0000256" key="2">
    <source>
        <dbReference type="ARBA" id="ARBA00009236"/>
    </source>
</evidence>
<keyword evidence="11" id="KW-1185">Reference proteome</keyword>
<dbReference type="Gene3D" id="3.40.640.10">
    <property type="entry name" value="Type I PLP-dependent aspartate aminotransferase-like (Major domain)"/>
    <property type="match status" value="1"/>
</dbReference>
<evidence type="ECO:0000256" key="8">
    <source>
        <dbReference type="RuleBase" id="RU004504"/>
    </source>
</evidence>
<evidence type="ECO:0000256" key="1">
    <source>
        <dbReference type="ARBA" id="ARBA00001933"/>
    </source>
</evidence>
<keyword evidence="4" id="KW-0032">Aminotransferase</keyword>
<comment type="cofactor">
    <cofactor evidence="1 8">
        <name>pyridoxal 5'-phosphate</name>
        <dbReference type="ChEBI" id="CHEBI:597326"/>
    </cofactor>
</comment>
<comment type="similarity">
    <text evidence="2 7">Belongs to the class-V pyridoxal-phosphate-dependent aminotransferase family.</text>
</comment>
<evidence type="ECO:0000256" key="4">
    <source>
        <dbReference type="ARBA" id="ARBA00022576"/>
    </source>
</evidence>
<evidence type="ECO:0000259" key="9">
    <source>
        <dbReference type="Pfam" id="PF00266"/>
    </source>
</evidence>
<dbReference type="InterPro" id="IPR024169">
    <property type="entry name" value="SP_NH2Trfase/AEP_transaminase"/>
</dbReference>
<dbReference type="InterPro" id="IPR015424">
    <property type="entry name" value="PyrdxlP-dep_Trfase"/>
</dbReference>
<evidence type="ECO:0000256" key="7">
    <source>
        <dbReference type="RuleBase" id="RU004075"/>
    </source>
</evidence>
<gene>
    <name evidence="10" type="ORF">MCHLO_00638</name>
</gene>
<name>A0ABQ0KWL1_MYCCL</name>
<dbReference type="PIRSF" id="PIRSF000524">
    <property type="entry name" value="SPT"/>
    <property type="match status" value="1"/>
</dbReference>
<dbReference type="SUPFAM" id="SSF53383">
    <property type="entry name" value="PLP-dependent transferases"/>
    <property type="match status" value="1"/>
</dbReference>
<accession>A0ABQ0KWL1</accession>
<evidence type="ECO:0000313" key="10">
    <source>
        <dbReference type="EMBL" id="GAT42945.1"/>
    </source>
</evidence>
<sequence length="416" mass="44339">MSTHFKQAPHKCVSILCCWTDVHELRGCSCWYLFLACISASQPAYSVPGPIEVSDEVLGALALPSQSHVAAEFVPIFGDCLRMTREVVMSTKGQPFLISGSGTLGWDQVAANLIQPGENALVLHSGYFGDSFTDCLETYGAKVDQVKAEIGAAVSQDALEAALKAKNYRLVTMTHVDTSTGVLTDAKAVAETVQRVSPDTLVILDGVCSVASEELRMDAWGIDVVLTASQKGLGVPPGLSIVVASPAAIKVFESRTAPIGSYYASWKKWLPIMKAYESGKPAYFATPPVNLIYAYHESLTQITKKNPSLAERIALHRAASAQVKDTAAALGLKQVALDPASAANGMTALYYPEGLKAADVVPKFAEQGVVVAGGLHAEIKDRYFRIGHMGVTAVDAQRGDMQRVTDALKAVFASSK</sequence>
<organism evidence="10 11">
    <name type="scientific">Mycena chlorophos</name>
    <name type="common">Agaric fungus</name>
    <name type="synonym">Agaricus chlorophos</name>
    <dbReference type="NCBI Taxonomy" id="658473"/>
    <lineage>
        <taxon>Eukaryota</taxon>
        <taxon>Fungi</taxon>
        <taxon>Dikarya</taxon>
        <taxon>Basidiomycota</taxon>
        <taxon>Agaricomycotina</taxon>
        <taxon>Agaricomycetes</taxon>
        <taxon>Agaricomycetidae</taxon>
        <taxon>Agaricales</taxon>
        <taxon>Marasmiineae</taxon>
        <taxon>Mycenaceae</taxon>
        <taxon>Mycena</taxon>
    </lineage>
</organism>
<dbReference type="Proteomes" id="UP000815677">
    <property type="component" value="Unassembled WGS sequence"/>
</dbReference>
<dbReference type="EMBL" id="DF838442">
    <property type="protein sequence ID" value="GAT42945.1"/>
    <property type="molecule type" value="Genomic_DNA"/>
</dbReference>
<dbReference type="InterPro" id="IPR015421">
    <property type="entry name" value="PyrdxlP-dep_Trfase_major"/>
</dbReference>
<reference evidence="10" key="1">
    <citation type="submission" date="2014-09" db="EMBL/GenBank/DDBJ databases">
        <title>Genome sequence of the luminous mushroom Mycena chlorophos for searching fungal bioluminescence genes.</title>
        <authorList>
            <person name="Tanaka Y."/>
            <person name="Kasuga D."/>
            <person name="Oba Y."/>
            <person name="Hase S."/>
            <person name="Sato K."/>
            <person name="Oba Y."/>
            <person name="Sakakibara Y."/>
        </authorList>
    </citation>
    <scope>NUCLEOTIDE SEQUENCE</scope>
</reference>
<dbReference type="Gene3D" id="3.90.1150.10">
    <property type="entry name" value="Aspartate Aminotransferase, domain 1"/>
    <property type="match status" value="1"/>
</dbReference>
<dbReference type="PROSITE" id="PS00595">
    <property type="entry name" value="AA_TRANSFER_CLASS_5"/>
    <property type="match status" value="1"/>
</dbReference>
<dbReference type="InterPro" id="IPR000192">
    <property type="entry name" value="Aminotrans_V_dom"/>
</dbReference>
<protein>
    <recommendedName>
        <fullName evidence="3">alanine--glyoxylate transaminase</fullName>
        <ecNumber evidence="3">2.6.1.44</ecNumber>
    </recommendedName>
</protein>
<evidence type="ECO:0000313" key="11">
    <source>
        <dbReference type="Proteomes" id="UP000815677"/>
    </source>
</evidence>